<dbReference type="GO" id="GO:0007229">
    <property type="term" value="P:integrin-mediated signaling pathway"/>
    <property type="evidence" value="ECO:0007669"/>
    <property type="project" value="UniProtKB-KW"/>
</dbReference>
<reference evidence="6" key="3">
    <citation type="submission" date="2025-09" db="UniProtKB">
        <authorList>
            <consortium name="Ensembl"/>
        </authorList>
    </citation>
    <scope>IDENTIFICATION</scope>
</reference>
<keyword evidence="1" id="KW-0732">Signal</keyword>
<comment type="subcellular location">
    <subcellularLocation>
        <location evidence="5">Membrane</location>
        <topology evidence="5">Single-pass type I membrane protein</topology>
    </subcellularLocation>
</comment>
<evidence type="ECO:0000256" key="2">
    <source>
        <dbReference type="ARBA" id="ARBA00022737"/>
    </source>
</evidence>
<dbReference type="PANTHER" id="PTHR23220">
    <property type="entry name" value="INTEGRIN ALPHA"/>
    <property type="match status" value="1"/>
</dbReference>
<dbReference type="Pfam" id="PF01839">
    <property type="entry name" value="FG-GAP"/>
    <property type="match status" value="2"/>
</dbReference>
<dbReference type="Gene3D" id="2.130.10.130">
    <property type="entry name" value="Integrin alpha, N-terminal"/>
    <property type="match status" value="1"/>
</dbReference>
<dbReference type="eggNOG" id="KOG3637">
    <property type="taxonomic scope" value="Eukaryota"/>
</dbReference>
<dbReference type="Ensembl" id="ENSCSAVT00000017199.1">
    <property type="protein sequence ID" value="ENSCSAVP00000017016.1"/>
    <property type="gene ID" value="ENSCSAVG00000010013.1"/>
</dbReference>
<evidence type="ECO:0000256" key="3">
    <source>
        <dbReference type="ARBA" id="ARBA00023180"/>
    </source>
</evidence>
<evidence type="ECO:0008006" key="8">
    <source>
        <dbReference type="Google" id="ProtNLM"/>
    </source>
</evidence>
<dbReference type="GO" id="GO:0098609">
    <property type="term" value="P:cell-cell adhesion"/>
    <property type="evidence" value="ECO:0007669"/>
    <property type="project" value="TreeGrafter"/>
</dbReference>
<dbReference type="GO" id="GO:0033627">
    <property type="term" value="P:cell adhesion mediated by integrin"/>
    <property type="evidence" value="ECO:0007669"/>
    <property type="project" value="TreeGrafter"/>
</dbReference>
<organism evidence="6 7">
    <name type="scientific">Ciona savignyi</name>
    <name type="common">Pacific transparent sea squirt</name>
    <dbReference type="NCBI Taxonomy" id="51511"/>
    <lineage>
        <taxon>Eukaryota</taxon>
        <taxon>Metazoa</taxon>
        <taxon>Chordata</taxon>
        <taxon>Tunicata</taxon>
        <taxon>Ascidiacea</taxon>
        <taxon>Phlebobranchia</taxon>
        <taxon>Cionidae</taxon>
        <taxon>Ciona</taxon>
    </lineage>
</organism>
<evidence type="ECO:0000256" key="4">
    <source>
        <dbReference type="PROSITE-ProRule" id="PRU00803"/>
    </source>
</evidence>
<keyword evidence="5" id="KW-0130">Cell adhesion</keyword>
<dbReference type="InterPro" id="IPR000413">
    <property type="entry name" value="Integrin_alpha"/>
</dbReference>
<name>H2ZHF0_CIOSA</name>
<dbReference type="STRING" id="51511.ENSCSAVP00000017016"/>
<keyword evidence="7" id="KW-1185">Reference proteome</keyword>
<keyword evidence="2" id="KW-0677">Repeat</keyword>
<dbReference type="InterPro" id="IPR013517">
    <property type="entry name" value="FG-GAP"/>
</dbReference>
<dbReference type="PROSITE" id="PS51470">
    <property type="entry name" value="FG_GAP"/>
    <property type="match status" value="2"/>
</dbReference>
<dbReference type="PANTHER" id="PTHR23220:SF133">
    <property type="entry name" value="INTEGRIN ALPHA-PS2"/>
    <property type="match status" value="1"/>
</dbReference>
<keyword evidence="5" id="KW-0401">Integrin</keyword>
<sequence>QLGAYFGHSVCSVDINKDSLDDLLVSAPLFNDVTTGYDQGRVFVFINDPKNTMTSYRPQVLNGSNANGARFGMSVAVVGDIDKNGYDDICVGAP</sequence>
<dbReference type="OMA" id="NGARFGM"/>
<feature type="repeat" description="FG-GAP" evidence="4">
    <location>
        <begin position="1"/>
        <end position="54"/>
    </location>
</feature>
<dbReference type="SMART" id="SM00191">
    <property type="entry name" value="Int_alpha"/>
    <property type="match status" value="1"/>
</dbReference>
<reference evidence="7" key="1">
    <citation type="submission" date="2003-08" db="EMBL/GenBank/DDBJ databases">
        <authorList>
            <person name="Birren B."/>
            <person name="Nusbaum C."/>
            <person name="Abebe A."/>
            <person name="Abouelleil A."/>
            <person name="Adekoya E."/>
            <person name="Ait-zahra M."/>
            <person name="Allen N."/>
            <person name="Allen T."/>
            <person name="An P."/>
            <person name="Anderson M."/>
            <person name="Anderson S."/>
            <person name="Arachchi H."/>
            <person name="Armbruster J."/>
            <person name="Bachantsang P."/>
            <person name="Baldwin J."/>
            <person name="Barry A."/>
            <person name="Bayul T."/>
            <person name="Blitshsteyn B."/>
            <person name="Bloom T."/>
            <person name="Blye J."/>
            <person name="Boguslavskiy L."/>
            <person name="Borowsky M."/>
            <person name="Boukhgalter B."/>
            <person name="Brunache A."/>
            <person name="Butler J."/>
            <person name="Calixte N."/>
            <person name="Calvo S."/>
            <person name="Camarata J."/>
            <person name="Campo K."/>
            <person name="Chang J."/>
            <person name="Cheshatsang Y."/>
            <person name="Citroen M."/>
            <person name="Collymore A."/>
            <person name="Considine T."/>
            <person name="Cook A."/>
            <person name="Cooke P."/>
            <person name="Corum B."/>
            <person name="Cuomo C."/>
            <person name="David R."/>
            <person name="Dawoe T."/>
            <person name="Degray S."/>
            <person name="Dodge S."/>
            <person name="Dooley K."/>
            <person name="Dorje P."/>
            <person name="Dorjee K."/>
            <person name="Dorris L."/>
            <person name="Duffey N."/>
            <person name="Dupes A."/>
            <person name="Elkins T."/>
            <person name="Engels R."/>
            <person name="Erickson J."/>
            <person name="Farina A."/>
            <person name="Faro S."/>
            <person name="Ferreira P."/>
            <person name="Fischer H."/>
            <person name="Fitzgerald M."/>
            <person name="Foley K."/>
            <person name="Gage D."/>
            <person name="Galagan J."/>
            <person name="Gearin G."/>
            <person name="Gnerre S."/>
            <person name="Gnirke A."/>
            <person name="Goyette A."/>
            <person name="Graham J."/>
            <person name="Grandbois E."/>
            <person name="Gyaltsen K."/>
            <person name="Hafez N."/>
            <person name="Hagopian D."/>
            <person name="Hagos B."/>
            <person name="Hall J."/>
            <person name="Hatcher B."/>
            <person name="Heller A."/>
            <person name="Higgins H."/>
            <person name="Honan T."/>
            <person name="Horn A."/>
            <person name="Houde N."/>
            <person name="Hughes L."/>
            <person name="Hulme W."/>
            <person name="Husby E."/>
            <person name="Iliev I."/>
            <person name="Jaffe D."/>
            <person name="Jones C."/>
            <person name="Kamal M."/>
            <person name="Kamat A."/>
            <person name="Kamvysselis M."/>
            <person name="Karlsson E."/>
            <person name="Kells C."/>
            <person name="Kieu A."/>
            <person name="Kisner P."/>
            <person name="Kodira C."/>
            <person name="Kulbokas E."/>
            <person name="Labutti K."/>
            <person name="Lama D."/>
            <person name="Landers T."/>
            <person name="Leger J."/>
            <person name="Levine S."/>
            <person name="Lewis D."/>
            <person name="Lewis T."/>
            <person name="Lindblad-toh K."/>
            <person name="Liu X."/>
            <person name="Lokyitsang T."/>
            <person name="Lokyitsang Y."/>
            <person name="Lucien O."/>
            <person name="Lui A."/>
            <person name="Ma L.J."/>
            <person name="Mabbitt R."/>
            <person name="Macdonald J."/>
            <person name="Maclean C."/>
            <person name="Major J."/>
            <person name="Manning J."/>
            <person name="Marabella R."/>
            <person name="Maru K."/>
            <person name="Matthews C."/>
            <person name="Mauceli E."/>
            <person name="Mccarthy M."/>
            <person name="Mcdonough S."/>
            <person name="Mcghee T."/>
            <person name="Meldrim J."/>
            <person name="Meneus L."/>
            <person name="Mesirov J."/>
            <person name="Mihalev A."/>
            <person name="Mihova T."/>
            <person name="Mikkelsen T."/>
            <person name="Mlenga V."/>
            <person name="Moru K."/>
            <person name="Mozes J."/>
            <person name="Mulrain L."/>
            <person name="Munson G."/>
            <person name="Naylor J."/>
            <person name="Newes C."/>
            <person name="Nguyen C."/>
            <person name="Nguyen N."/>
            <person name="Nguyen T."/>
            <person name="Nicol R."/>
            <person name="Nielsen C."/>
            <person name="Nizzari M."/>
            <person name="Norbu C."/>
            <person name="Norbu N."/>
            <person name="O'donnell P."/>
            <person name="Okoawo O."/>
            <person name="O'leary S."/>
            <person name="Omotosho B."/>
            <person name="O'neill K."/>
            <person name="Osman S."/>
            <person name="Parker S."/>
            <person name="Perrin D."/>
            <person name="Phunkhang P."/>
            <person name="Piqani B."/>
            <person name="Purcell S."/>
            <person name="Rachupka T."/>
            <person name="Ramasamy U."/>
            <person name="Rameau R."/>
            <person name="Ray V."/>
            <person name="Raymond C."/>
            <person name="Retta R."/>
            <person name="Richardson S."/>
            <person name="Rise C."/>
            <person name="Rodriguez J."/>
            <person name="Rogers J."/>
            <person name="Rogov P."/>
            <person name="Rutman M."/>
            <person name="Schupbach R."/>
            <person name="Seaman C."/>
            <person name="Settipalli S."/>
            <person name="Sharpe T."/>
            <person name="Sheridan J."/>
            <person name="Sherpa N."/>
            <person name="Shi J."/>
            <person name="Smirnov S."/>
            <person name="Smith C."/>
            <person name="Sougnez C."/>
            <person name="Spencer B."/>
            <person name="Stalker J."/>
            <person name="Stange-thomann N."/>
            <person name="Stavropoulos S."/>
            <person name="Stetson K."/>
            <person name="Stone C."/>
            <person name="Stone S."/>
            <person name="Stubbs M."/>
            <person name="Talamas J."/>
            <person name="Tchuinga P."/>
            <person name="Tenzing P."/>
            <person name="Tesfaye S."/>
            <person name="Theodore J."/>
            <person name="Thoulutsang Y."/>
            <person name="Topham K."/>
            <person name="Towey S."/>
            <person name="Tsamla T."/>
            <person name="Tsomo N."/>
            <person name="Vallee D."/>
            <person name="Vassiliev H."/>
            <person name="Venkataraman V."/>
            <person name="Vinson J."/>
            <person name="Vo A."/>
            <person name="Wade C."/>
            <person name="Wang S."/>
            <person name="Wangchuk T."/>
            <person name="Wangdi T."/>
            <person name="Whittaker C."/>
            <person name="Wilkinson J."/>
            <person name="Wu Y."/>
            <person name="Wyman D."/>
            <person name="Yadav S."/>
            <person name="Yang S."/>
            <person name="Yang X."/>
            <person name="Yeager S."/>
            <person name="Yee E."/>
            <person name="Young G."/>
            <person name="Zainoun J."/>
            <person name="Zembeck L."/>
            <person name="Zimmer A."/>
            <person name="Zody M."/>
            <person name="Lander E."/>
        </authorList>
    </citation>
    <scope>NUCLEOTIDE SEQUENCE [LARGE SCALE GENOMIC DNA]</scope>
</reference>
<dbReference type="GO" id="GO:0009897">
    <property type="term" value="C:external side of plasma membrane"/>
    <property type="evidence" value="ECO:0007669"/>
    <property type="project" value="TreeGrafter"/>
</dbReference>
<comment type="similarity">
    <text evidence="5">Belongs to the integrin alpha chain family.</text>
</comment>
<keyword evidence="3" id="KW-0325">Glycoprotein</keyword>
<dbReference type="SUPFAM" id="SSF69318">
    <property type="entry name" value="Integrin alpha N-terminal domain"/>
    <property type="match status" value="1"/>
</dbReference>
<dbReference type="InterPro" id="IPR028994">
    <property type="entry name" value="Integrin_alpha_N"/>
</dbReference>
<keyword evidence="5" id="KW-0675">Receptor</keyword>
<dbReference type="GeneTree" id="ENSGT00940000165133"/>
<dbReference type="GO" id="GO:0008305">
    <property type="term" value="C:integrin complex"/>
    <property type="evidence" value="ECO:0007669"/>
    <property type="project" value="InterPro"/>
</dbReference>
<feature type="repeat" description="FG-GAP" evidence="4">
    <location>
        <begin position="59"/>
        <end position="94"/>
    </location>
</feature>
<evidence type="ECO:0000256" key="5">
    <source>
        <dbReference type="RuleBase" id="RU003762"/>
    </source>
</evidence>
<evidence type="ECO:0000313" key="6">
    <source>
        <dbReference type="Ensembl" id="ENSCSAVP00000017016.1"/>
    </source>
</evidence>
<protein>
    <recommendedName>
        <fullName evidence="8">Integrin alpha-2 domain-containing protein</fullName>
    </recommendedName>
</protein>
<proteinExistence type="inferred from homology"/>
<dbReference type="Proteomes" id="UP000007875">
    <property type="component" value="Unassembled WGS sequence"/>
</dbReference>
<dbReference type="GO" id="GO:0007160">
    <property type="term" value="P:cell-matrix adhesion"/>
    <property type="evidence" value="ECO:0007669"/>
    <property type="project" value="TreeGrafter"/>
</dbReference>
<dbReference type="InParanoid" id="H2ZHF0"/>
<dbReference type="AlphaFoldDB" id="H2ZHF0"/>
<dbReference type="HOGENOM" id="CLU_2389078_0_0_1"/>
<dbReference type="InterPro" id="IPR013519">
    <property type="entry name" value="Int_alpha_beta-p"/>
</dbReference>
<reference evidence="6" key="2">
    <citation type="submission" date="2025-08" db="UniProtKB">
        <authorList>
            <consortium name="Ensembl"/>
        </authorList>
    </citation>
    <scope>IDENTIFICATION</scope>
</reference>
<accession>H2ZHF0</accession>
<evidence type="ECO:0000313" key="7">
    <source>
        <dbReference type="Proteomes" id="UP000007875"/>
    </source>
</evidence>
<evidence type="ECO:0000256" key="1">
    <source>
        <dbReference type="ARBA" id="ARBA00022729"/>
    </source>
</evidence>
<dbReference type="GO" id="GO:0005178">
    <property type="term" value="F:integrin binding"/>
    <property type="evidence" value="ECO:0007669"/>
    <property type="project" value="TreeGrafter"/>
</dbReference>
<dbReference type="PRINTS" id="PR01185">
    <property type="entry name" value="INTEGRINA"/>
</dbReference>